<feature type="binding site" evidence="14">
    <location>
        <position position="135"/>
    </location>
    <ligand>
        <name>[4Fe-4S] cluster</name>
        <dbReference type="ChEBI" id="CHEBI:49883"/>
    </ligand>
</feature>
<dbReference type="RefSeq" id="WP_108985809.1">
    <property type="nucleotide sequence ID" value="NZ_BFBR01000009.1"/>
</dbReference>
<dbReference type="PANTHER" id="PTHR46482">
    <property type="entry name" value="5'-ADENYLYLSULFATE REDUCTASE 3, CHLOROPLASTIC"/>
    <property type="match status" value="1"/>
</dbReference>
<dbReference type="GO" id="GO:0019379">
    <property type="term" value="P:sulfate assimilation, phosphoadenylyl sulfate reduction by phosphoadenylyl-sulfate reductase (thioredoxin)"/>
    <property type="evidence" value="ECO:0007669"/>
    <property type="project" value="UniProtKB-UniRule"/>
</dbReference>
<dbReference type="InterPro" id="IPR002500">
    <property type="entry name" value="PAPS_reduct_dom"/>
</dbReference>
<evidence type="ECO:0000256" key="13">
    <source>
        <dbReference type="ARBA" id="ARBA00048441"/>
    </source>
</evidence>
<comment type="pathway">
    <text evidence="8 14">Sulfur metabolism; hydrogen sulfide biosynthesis; sulfite from sulfate.</text>
</comment>
<proteinExistence type="inferred from homology"/>
<dbReference type="PIRSF" id="PIRSF000857">
    <property type="entry name" value="PAPS_reductase"/>
    <property type="match status" value="1"/>
</dbReference>
<feature type="domain" description="Phosphoadenosine phosphosulphate reductase" evidence="16">
    <location>
        <begin position="51"/>
        <end position="223"/>
    </location>
</feature>
<evidence type="ECO:0000256" key="10">
    <source>
        <dbReference type="ARBA" id="ARBA00029514"/>
    </source>
</evidence>
<feature type="binding site" evidence="14">
    <location>
        <position position="134"/>
    </location>
    <ligand>
        <name>[4Fe-4S] cluster</name>
        <dbReference type="ChEBI" id="CHEBI:49883"/>
    </ligand>
</feature>
<keyword evidence="4 14" id="KW-0560">Oxidoreductase</keyword>
<comment type="cofactor">
    <cofactor evidence="14">
        <name>[4Fe-4S] cluster</name>
        <dbReference type="ChEBI" id="CHEBI:49883"/>
    </cofactor>
    <text evidence="14">Binds 1 [4Fe-4S] cluster per subunit.</text>
</comment>
<dbReference type="CDD" id="cd23945">
    <property type="entry name" value="PAPS_reductase"/>
    <property type="match status" value="1"/>
</dbReference>
<protein>
    <recommendedName>
        <fullName evidence="10 14">Adenosine 5'-phosphosulfate reductase</fullName>
        <shortName evidence="14">APS reductase</shortName>
        <ecNumber evidence="9 14">1.8.4.10</ecNumber>
    </recommendedName>
    <alternativeName>
        <fullName evidence="12 14">5'-adenylylsulfate reductase</fullName>
    </alternativeName>
    <alternativeName>
        <fullName evidence="11 14">Thioredoxin-dependent 5'-adenylylsulfate reductase</fullName>
    </alternativeName>
</protein>
<evidence type="ECO:0000256" key="11">
    <source>
        <dbReference type="ARBA" id="ARBA00030894"/>
    </source>
</evidence>
<evidence type="ECO:0000313" key="17">
    <source>
        <dbReference type="EMBL" id="GBF58943.1"/>
    </source>
</evidence>
<dbReference type="Gene3D" id="3.40.50.620">
    <property type="entry name" value="HUPs"/>
    <property type="match status" value="1"/>
</dbReference>
<dbReference type="GO" id="GO:0019344">
    <property type="term" value="P:cysteine biosynthetic process"/>
    <property type="evidence" value="ECO:0007669"/>
    <property type="project" value="InterPro"/>
</dbReference>
<keyword evidence="3 14" id="KW-0479">Metal-binding</keyword>
<sequence>MILLDRTHKDVKRDDAKPVSVPEPSAARLDQLIAELEARLADIDRQGPTTLASSLSAEDMVLTDVIARLGLSIDIFTLETGRLHPDTLTMIARTETRYGLKLRVFEPEAEAVADYIGAFGKNGFYESLEARQACCRVRKSQPLGRALAGYHAWITGQRRDQALTRERLEQREGDTAHGLIKFNPLADWQWDDVLAYADRFDVPLNPLHARGYVSIGCDPCTRAIRPGEHARDGRWWWETADTKECGLHTPISDNSPVSAV</sequence>
<dbReference type="SUPFAM" id="SSF52402">
    <property type="entry name" value="Adenine nucleotide alpha hydrolases-like"/>
    <property type="match status" value="1"/>
</dbReference>
<comment type="catalytic activity">
    <reaction evidence="13 14">
        <text>[thioredoxin]-disulfide + sulfite + AMP + 2 H(+) = adenosine 5'-phosphosulfate + [thioredoxin]-dithiol</text>
        <dbReference type="Rhea" id="RHEA:21976"/>
        <dbReference type="Rhea" id="RHEA-COMP:10698"/>
        <dbReference type="Rhea" id="RHEA-COMP:10700"/>
        <dbReference type="ChEBI" id="CHEBI:15378"/>
        <dbReference type="ChEBI" id="CHEBI:17359"/>
        <dbReference type="ChEBI" id="CHEBI:29950"/>
        <dbReference type="ChEBI" id="CHEBI:50058"/>
        <dbReference type="ChEBI" id="CHEBI:58243"/>
        <dbReference type="ChEBI" id="CHEBI:456215"/>
        <dbReference type="EC" id="1.8.4.10"/>
    </reaction>
</comment>
<evidence type="ECO:0000256" key="12">
    <source>
        <dbReference type="ARBA" id="ARBA00032041"/>
    </source>
</evidence>
<comment type="similarity">
    <text evidence="1 14">Belongs to the PAPS reductase family. CysH subfamily.</text>
</comment>
<reference evidence="17 18" key="1">
    <citation type="journal article" date="2018" name="Genome Announc.">
        <title>Draft Genome Sequence of "Candidatus Phycosocius bacilliformis," an Alphaproteobacterial Ectosymbiont of the Hydrocarbon-Producing Green Alga Botryococcus braunii.</title>
        <authorList>
            <person name="Tanabe Y."/>
            <person name="Yamaguchi H."/>
            <person name="Watanabe M.M."/>
        </authorList>
    </citation>
    <scope>NUCLEOTIDE SEQUENCE [LARGE SCALE GENOMIC DNA]</scope>
    <source>
        <strain evidence="17 18">BOTRYCO-2</strain>
    </source>
</reference>
<name>A0A2P2ED06_9PROT</name>
<feature type="binding site" evidence="14">
    <location>
        <position position="220"/>
    </location>
    <ligand>
        <name>[4Fe-4S] cluster</name>
        <dbReference type="ChEBI" id="CHEBI:49883"/>
    </ligand>
</feature>
<accession>A0A2P2ED06</accession>
<dbReference type="EMBL" id="BFBR01000009">
    <property type="protein sequence ID" value="GBF58943.1"/>
    <property type="molecule type" value="Genomic_DNA"/>
</dbReference>
<dbReference type="EC" id="1.8.4.10" evidence="9 14"/>
<dbReference type="InterPro" id="IPR011798">
    <property type="entry name" value="APS_reductase"/>
</dbReference>
<evidence type="ECO:0000313" key="18">
    <source>
        <dbReference type="Proteomes" id="UP000245086"/>
    </source>
</evidence>
<dbReference type="OrthoDB" id="9794018at2"/>
<evidence type="ECO:0000256" key="5">
    <source>
        <dbReference type="ARBA" id="ARBA00023004"/>
    </source>
</evidence>
<dbReference type="GO" id="GO:0043866">
    <property type="term" value="F:adenylyl-sulfate reductase (thioredoxin) activity"/>
    <property type="evidence" value="ECO:0007669"/>
    <property type="project" value="UniProtKB-EC"/>
</dbReference>
<comment type="subcellular location">
    <subcellularLocation>
        <location evidence="14">Cytoplasm</location>
    </subcellularLocation>
</comment>
<evidence type="ECO:0000256" key="6">
    <source>
        <dbReference type="ARBA" id="ARBA00023014"/>
    </source>
</evidence>
<dbReference type="NCBIfam" id="NF002537">
    <property type="entry name" value="PRK02090.1"/>
    <property type="match status" value="1"/>
</dbReference>
<dbReference type="NCBIfam" id="TIGR02055">
    <property type="entry name" value="APS_reductase"/>
    <property type="match status" value="1"/>
</dbReference>
<keyword evidence="5 14" id="KW-0408">Iron</keyword>
<evidence type="ECO:0000259" key="16">
    <source>
        <dbReference type="Pfam" id="PF01507"/>
    </source>
</evidence>
<keyword evidence="18" id="KW-1185">Reference proteome</keyword>
<evidence type="ECO:0000256" key="1">
    <source>
        <dbReference type="ARBA" id="ARBA00009732"/>
    </source>
</evidence>
<evidence type="ECO:0000256" key="15">
    <source>
        <dbReference type="SAM" id="MobiDB-lite"/>
    </source>
</evidence>
<feature type="active site" description="Nucleophile; cysteine thiosulfonate intermediate" evidence="14">
    <location>
        <position position="245"/>
    </location>
</feature>
<dbReference type="GO" id="GO:0051539">
    <property type="term" value="F:4 iron, 4 sulfur cluster binding"/>
    <property type="evidence" value="ECO:0007669"/>
    <property type="project" value="UniProtKB-UniRule"/>
</dbReference>
<dbReference type="GO" id="GO:0070814">
    <property type="term" value="P:hydrogen sulfide biosynthetic process"/>
    <property type="evidence" value="ECO:0007669"/>
    <property type="project" value="UniProtKB-UniRule"/>
</dbReference>
<dbReference type="GO" id="GO:0005737">
    <property type="term" value="C:cytoplasm"/>
    <property type="evidence" value="ECO:0007669"/>
    <property type="project" value="UniProtKB-SubCell"/>
</dbReference>
<evidence type="ECO:0000256" key="7">
    <source>
        <dbReference type="ARBA" id="ARBA00024298"/>
    </source>
</evidence>
<evidence type="ECO:0000256" key="4">
    <source>
        <dbReference type="ARBA" id="ARBA00023002"/>
    </source>
</evidence>
<dbReference type="InterPro" id="IPR014729">
    <property type="entry name" value="Rossmann-like_a/b/a_fold"/>
</dbReference>
<keyword evidence="6 14" id="KW-0411">Iron-sulfur</keyword>
<organism evidence="17 18">
    <name type="scientific">Candidatus Phycosocius bacilliformis</name>
    <dbReference type="NCBI Taxonomy" id="1445552"/>
    <lineage>
        <taxon>Bacteria</taxon>
        <taxon>Pseudomonadati</taxon>
        <taxon>Pseudomonadota</taxon>
        <taxon>Alphaproteobacteria</taxon>
        <taxon>Caulobacterales</taxon>
        <taxon>Caulobacterales incertae sedis</taxon>
        <taxon>Candidatus Phycosocius</taxon>
    </lineage>
</organism>
<evidence type="ECO:0000256" key="14">
    <source>
        <dbReference type="HAMAP-Rule" id="MF_00063"/>
    </source>
</evidence>
<feature type="binding site" evidence="14">
    <location>
        <position position="217"/>
    </location>
    <ligand>
        <name>[4Fe-4S] cluster</name>
        <dbReference type="ChEBI" id="CHEBI:49883"/>
    </ligand>
</feature>
<evidence type="ECO:0000256" key="9">
    <source>
        <dbReference type="ARBA" id="ARBA00024386"/>
    </source>
</evidence>
<feature type="compositionally biased region" description="Basic and acidic residues" evidence="15">
    <location>
        <begin position="1"/>
        <end position="17"/>
    </location>
</feature>
<dbReference type="HAMAP" id="MF_00063">
    <property type="entry name" value="CysH"/>
    <property type="match status" value="1"/>
</dbReference>
<dbReference type="GO" id="GO:0004604">
    <property type="term" value="F:phosphoadenylyl-sulfate reductase (thioredoxin) activity"/>
    <property type="evidence" value="ECO:0007669"/>
    <property type="project" value="UniProtKB-UniRule"/>
</dbReference>
<feature type="region of interest" description="Disordered" evidence="15">
    <location>
        <begin position="1"/>
        <end position="22"/>
    </location>
</feature>
<dbReference type="InterPro" id="IPR004511">
    <property type="entry name" value="PAPS/APS_Rdtase"/>
</dbReference>
<comment type="function">
    <text evidence="7 14">Catalyzes the formation of sulfite from adenosine 5'-phosphosulfate (APS) using thioredoxin as an electron donor.</text>
</comment>
<comment type="caution">
    <text evidence="17">The sequence shown here is derived from an EMBL/GenBank/DDBJ whole genome shotgun (WGS) entry which is preliminary data.</text>
</comment>
<evidence type="ECO:0000256" key="3">
    <source>
        <dbReference type="ARBA" id="ARBA00022723"/>
    </source>
</evidence>
<dbReference type="GO" id="GO:0046872">
    <property type="term" value="F:metal ion binding"/>
    <property type="evidence" value="ECO:0007669"/>
    <property type="project" value="UniProtKB-KW"/>
</dbReference>
<dbReference type="Proteomes" id="UP000245086">
    <property type="component" value="Unassembled WGS sequence"/>
</dbReference>
<evidence type="ECO:0000256" key="8">
    <source>
        <dbReference type="ARBA" id="ARBA00024327"/>
    </source>
</evidence>
<keyword evidence="2 14" id="KW-0963">Cytoplasm</keyword>
<dbReference type="Pfam" id="PF01507">
    <property type="entry name" value="PAPS_reduct"/>
    <property type="match status" value="1"/>
</dbReference>
<dbReference type="AlphaFoldDB" id="A0A2P2ED06"/>
<evidence type="ECO:0000256" key="2">
    <source>
        <dbReference type="ARBA" id="ARBA00022490"/>
    </source>
</evidence>
<gene>
    <name evidence="14 17" type="primary">cysH</name>
    <name evidence="17" type="ORF">PbB2_02634</name>
</gene>
<dbReference type="PANTHER" id="PTHR46482:SF9">
    <property type="entry name" value="5'-ADENYLYLSULFATE REDUCTASE 1, CHLOROPLASTIC"/>
    <property type="match status" value="1"/>
</dbReference>